<reference evidence="1" key="1">
    <citation type="submission" date="2020-09" db="EMBL/GenBank/DDBJ databases">
        <authorList>
            <person name="Kim M.K."/>
        </authorList>
    </citation>
    <scope>NUCLEOTIDE SEQUENCE</scope>
    <source>
        <strain evidence="1">BT702</strain>
    </source>
</reference>
<dbReference type="GO" id="GO:0034194">
    <property type="term" value="P:D-galactonate catabolic process"/>
    <property type="evidence" value="ECO:0007669"/>
    <property type="project" value="InterPro"/>
</dbReference>
<keyword evidence="2" id="KW-1185">Reference proteome</keyword>
<sequence length="336" mass="37013">MVNFLLCCDWGTSFFRLRLMNASDYQSLGEIHSQTGIAGTFTGWQTRGASRGIARDHFFRQELKKQIDRLAEKVAMPLDGIPVVISGMASSSIGMEELPYATLPFAVDGSQASVRHFDAQADFPHEIMLISGVSSDQDVMRGEETQLVGLIALLQLSGDKPQEAICIFPGTHSKHMAIQGDQLVGFDTYMTGELFSLMAQQSILKDSVDTSLLAHLTDSDKEAFRRGVRRSGTSPILNSLFTIRTNQLFDKLTKKQNALYLSGLLIGTELNPLLQQDNWSLVLCSGSNLSIFYELALAELNLLHRTITIPPDIIDLVASIGQINLFQNQTAKVTAK</sequence>
<dbReference type="GO" id="GO:0008671">
    <property type="term" value="F:2-dehydro-3-deoxygalactonokinase activity"/>
    <property type="evidence" value="ECO:0007669"/>
    <property type="project" value="InterPro"/>
</dbReference>
<dbReference type="InterPro" id="IPR007729">
    <property type="entry name" value="DGOK"/>
</dbReference>
<dbReference type="Proteomes" id="UP000598820">
    <property type="component" value="Unassembled WGS sequence"/>
</dbReference>
<evidence type="ECO:0000313" key="1">
    <source>
        <dbReference type="EMBL" id="MBD2701734.1"/>
    </source>
</evidence>
<comment type="caution">
    <text evidence="1">The sequence shown here is derived from an EMBL/GenBank/DDBJ whole genome shotgun (WGS) entry which is preliminary data.</text>
</comment>
<dbReference type="InterPro" id="IPR042258">
    <property type="entry name" value="DGOK_N"/>
</dbReference>
<dbReference type="EMBL" id="JACWZY010000010">
    <property type="protein sequence ID" value="MBD2701734.1"/>
    <property type="molecule type" value="Genomic_DNA"/>
</dbReference>
<dbReference type="InterPro" id="IPR042257">
    <property type="entry name" value="DGOK_C"/>
</dbReference>
<organism evidence="1 2">
    <name type="scientific">Spirosoma profusum</name>
    <dbReference type="NCBI Taxonomy" id="2771354"/>
    <lineage>
        <taxon>Bacteria</taxon>
        <taxon>Pseudomonadati</taxon>
        <taxon>Bacteroidota</taxon>
        <taxon>Cytophagia</taxon>
        <taxon>Cytophagales</taxon>
        <taxon>Cytophagaceae</taxon>
        <taxon>Spirosoma</taxon>
    </lineage>
</organism>
<protein>
    <submittedName>
        <fullName evidence="1">2-dehydro-3-deoxygalactonokinase</fullName>
    </submittedName>
</protein>
<dbReference type="Pfam" id="PF05035">
    <property type="entry name" value="DGOK"/>
    <property type="match status" value="1"/>
</dbReference>
<accession>A0A926XVZ6</accession>
<gene>
    <name evidence="1" type="ORF">IC229_13875</name>
</gene>
<dbReference type="Gene3D" id="3.30.420.300">
    <property type="entry name" value="2-keto-3-deoxy-galactonokinase, substrate binding domain"/>
    <property type="match status" value="1"/>
</dbReference>
<dbReference type="AlphaFoldDB" id="A0A926XVZ6"/>
<dbReference type="Gene3D" id="3.30.420.310">
    <property type="entry name" value="2-keto-3-deoxy-galactonokinase, C-terminal domain"/>
    <property type="match status" value="1"/>
</dbReference>
<proteinExistence type="predicted"/>
<evidence type="ECO:0000313" key="2">
    <source>
        <dbReference type="Proteomes" id="UP000598820"/>
    </source>
</evidence>
<name>A0A926XVZ6_9BACT</name>
<dbReference type="RefSeq" id="WP_190887591.1">
    <property type="nucleotide sequence ID" value="NZ_JACWZY010000010.1"/>
</dbReference>